<accession>A0ABU0EUH2</accession>
<evidence type="ECO:0000313" key="2">
    <source>
        <dbReference type="Proteomes" id="UP001229651"/>
    </source>
</evidence>
<proteinExistence type="predicted"/>
<name>A0ABU0EUH2_9PSEU</name>
<keyword evidence="1" id="KW-0689">Ribosomal protein</keyword>
<dbReference type="EMBL" id="JAUSUT010000001">
    <property type="protein sequence ID" value="MDQ0378550.1"/>
    <property type="molecule type" value="Genomic_DNA"/>
</dbReference>
<gene>
    <name evidence="1" type="ORF">FB470_002544</name>
</gene>
<keyword evidence="1" id="KW-0687">Ribonucleoprotein</keyword>
<dbReference type="Proteomes" id="UP001229651">
    <property type="component" value="Unassembled WGS sequence"/>
</dbReference>
<dbReference type="GO" id="GO:0005840">
    <property type="term" value="C:ribosome"/>
    <property type="evidence" value="ECO:0007669"/>
    <property type="project" value="UniProtKB-KW"/>
</dbReference>
<organism evidence="1 2">
    <name type="scientific">Amycolatopsis thermophila</name>
    <dbReference type="NCBI Taxonomy" id="206084"/>
    <lineage>
        <taxon>Bacteria</taxon>
        <taxon>Bacillati</taxon>
        <taxon>Actinomycetota</taxon>
        <taxon>Actinomycetes</taxon>
        <taxon>Pseudonocardiales</taxon>
        <taxon>Pseudonocardiaceae</taxon>
        <taxon>Amycolatopsis</taxon>
    </lineage>
</organism>
<dbReference type="RefSeq" id="WP_306991353.1">
    <property type="nucleotide sequence ID" value="NZ_JAUSUT010000001.1"/>
</dbReference>
<evidence type="ECO:0000313" key="1">
    <source>
        <dbReference type="EMBL" id="MDQ0378550.1"/>
    </source>
</evidence>
<comment type="caution">
    <text evidence="1">The sequence shown here is derived from an EMBL/GenBank/DDBJ whole genome shotgun (WGS) entry which is preliminary data.</text>
</comment>
<protein>
    <submittedName>
        <fullName evidence="1">Ribosomal protein L37AE/L43A</fullName>
    </submittedName>
</protein>
<keyword evidence="2" id="KW-1185">Reference proteome</keyword>
<reference evidence="1 2" key="1">
    <citation type="submission" date="2023-07" db="EMBL/GenBank/DDBJ databases">
        <title>Sequencing the genomes of 1000 actinobacteria strains.</title>
        <authorList>
            <person name="Klenk H.-P."/>
        </authorList>
    </citation>
    <scope>NUCLEOTIDE SEQUENCE [LARGE SCALE GENOMIC DNA]</scope>
    <source>
        <strain evidence="1 2">DSM 45805</strain>
    </source>
</reference>
<sequence length="87" mass="10148">MSRWRQLHRAAVDAGADQASRRVLRRVTCPLCGARRREMRVFGTPRHDESGRPKSRRQIRAELADLAAAWQPDPRCDRCRRLRVDRG</sequence>